<dbReference type="GO" id="GO:0022857">
    <property type="term" value="F:transmembrane transporter activity"/>
    <property type="evidence" value="ECO:0007669"/>
    <property type="project" value="InterPro"/>
</dbReference>
<feature type="domain" description="Major facilitator superfamily (MFS) profile" evidence="7">
    <location>
        <begin position="13"/>
        <end position="385"/>
    </location>
</feature>
<evidence type="ECO:0000259" key="7">
    <source>
        <dbReference type="PROSITE" id="PS50850"/>
    </source>
</evidence>
<evidence type="ECO:0000256" key="3">
    <source>
        <dbReference type="ARBA" id="ARBA00022692"/>
    </source>
</evidence>
<dbReference type="Gene3D" id="1.20.1250.20">
    <property type="entry name" value="MFS general substrate transporter like domains"/>
    <property type="match status" value="1"/>
</dbReference>
<evidence type="ECO:0000256" key="2">
    <source>
        <dbReference type="ARBA" id="ARBA00022475"/>
    </source>
</evidence>
<reference evidence="9" key="1">
    <citation type="submission" date="2016-09" db="EMBL/GenBank/DDBJ databases">
        <authorList>
            <person name="Varghese N."/>
            <person name="Submissions S."/>
        </authorList>
    </citation>
    <scope>NUCLEOTIDE SEQUENCE [LARGE SCALE GENOMIC DNA]</scope>
    <source>
        <strain evidence="9">TNe-862</strain>
    </source>
</reference>
<feature type="transmembrane region" description="Helical" evidence="6">
    <location>
        <begin position="104"/>
        <end position="125"/>
    </location>
</feature>
<evidence type="ECO:0000256" key="6">
    <source>
        <dbReference type="SAM" id="Phobius"/>
    </source>
</evidence>
<dbReference type="InterPro" id="IPR036259">
    <property type="entry name" value="MFS_trans_sf"/>
</dbReference>
<feature type="transmembrane region" description="Helical" evidence="6">
    <location>
        <begin position="77"/>
        <end position="98"/>
    </location>
</feature>
<feature type="transmembrane region" description="Helical" evidence="6">
    <location>
        <begin position="137"/>
        <end position="159"/>
    </location>
</feature>
<keyword evidence="2" id="KW-1003">Cell membrane</keyword>
<feature type="transmembrane region" description="Helical" evidence="6">
    <location>
        <begin position="47"/>
        <end position="70"/>
    </location>
</feature>
<feature type="transmembrane region" description="Helical" evidence="6">
    <location>
        <begin position="12"/>
        <end position="35"/>
    </location>
</feature>
<sequence>MKQDRQSDSLTRGVAGLTAGVAAIGAEALVMSPVLEDISASLGASPGTIGVAVAAYGFALTVASPLFALFGHKLDRLTLMLSGLALFVLATAGCGLAQGPASLVGARVACGIAAGAYLPACYAFVGDAIPYERRARVMGRIMFGWSLSLVIGVPLGGLVGQLLGWRFAFFAVALVGLAAFLMIAGFRKGTQQSSATGSVGGAVRWPLPRPVWAVFGITFFNMLGFYGVYTYLGTAVRNAQHVGSAGAAAYVLCYGLGLACSTLRGDLLDRLGKVRLLAVALLLLCPLLASQAIAVSHPALLAPAMFVWGVLQGVVLTGISTVLTQQAGATKGMATALNSSLTYLAVAMGATLGGIALERGPGFAGICFVAAGASLLSWMLLRASRISA</sequence>
<dbReference type="InterPro" id="IPR050189">
    <property type="entry name" value="MFS_Efflux_Transporters"/>
</dbReference>
<feature type="transmembrane region" description="Helical" evidence="6">
    <location>
        <begin position="165"/>
        <end position="186"/>
    </location>
</feature>
<keyword evidence="4 6" id="KW-1133">Transmembrane helix</keyword>
<feature type="transmembrane region" description="Helical" evidence="6">
    <location>
        <begin position="363"/>
        <end position="381"/>
    </location>
</feature>
<evidence type="ECO:0000313" key="8">
    <source>
        <dbReference type="EMBL" id="SDD68598.1"/>
    </source>
</evidence>
<dbReference type="AlphaFoldDB" id="A0A1G6WRV5"/>
<dbReference type="Proteomes" id="UP000198908">
    <property type="component" value="Unassembled WGS sequence"/>
</dbReference>
<name>A0A1G6WRV5_9BURK</name>
<organism evidence="8 9">
    <name type="scientific">Paraburkholderia lycopersici</name>
    <dbReference type="NCBI Taxonomy" id="416944"/>
    <lineage>
        <taxon>Bacteria</taxon>
        <taxon>Pseudomonadati</taxon>
        <taxon>Pseudomonadota</taxon>
        <taxon>Betaproteobacteria</taxon>
        <taxon>Burkholderiales</taxon>
        <taxon>Burkholderiaceae</taxon>
        <taxon>Paraburkholderia</taxon>
    </lineage>
</organism>
<dbReference type="STRING" id="416944.SAMN05421548_123108"/>
<dbReference type="Pfam" id="PF07690">
    <property type="entry name" value="MFS_1"/>
    <property type="match status" value="1"/>
</dbReference>
<feature type="transmembrane region" description="Helical" evidence="6">
    <location>
        <begin position="276"/>
        <end position="294"/>
    </location>
</feature>
<evidence type="ECO:0000256" key="1">
    <source>
        <dbReference type="ARBA" id="ARBA00004651"/>
    </source>
</evidence>
<keyword evidence="3 6" id="KW-0812">Transmembrane</keyword>
<evidence type="ECO:0000313" key="9">
    <source>
        <dbReference type="Proteomes" id="UP000198908"/>
    </source>
</evidence>
<keyword evidence="5 6" id="KW-0472">Membrane</keyword>
<dbReference type="OrthoDB" id="8596007at2"/>
<dbReference type="PROSITE" id="PS50850">
    <property type="entry name" value="MFS"/>
    <property type="match status" value="1"/>
</dbReference>
<dbReference type="GO" id="GO:0005886">
    <property type="term" value="C:plasma membrane"/>
    <property type="evidence" value="ECO:0007669"/>
    <property type="project" value="UniProtKB-SubCell"/>
</dbReference>
<dbReference type="InterPro" id="IPR020846">
    <property type="entry name" value="MFS_dom"/>
</dbReference>
<feature type="transmembrane region" description="Helical" evidence="6">
    <location>
        <begin position="335"/>
        <end position="357"/>
    </location>
</feature>
<proteinExistence type="predicted"/>
<accession>A0A1G6WRV5</accession>
<dbReference type="EMBL" id="FMYQ01000023">
    <property type="protein sequence ID" value="SDD68598.1"/>
    <property type="molecule type" value="Genomic_DNA"/>
</dbReference>
<dbReference type="RefSeq" id="WP_092001637.1">
    <property type="nucleotide sequence ID" value="NZ_FMYQ01000023.1"/>
</dbReference>
<protein>
    <submittedName>
        <fullName evidence="8">Predicted arabinose efflux permease, MFS family</fullName>
    </submittedName>
</protein>
<dbReference type="CDD" id="cd17324">
    <property type="entry name" value="MFS_NepI_like"/>
    <property type="match status" value="1"/>
</dbReference>
<feature type="transmembrane region" description="Helical" evidence="6">
    <location>
        <begin position="300"/>
        <end position="323"/>
    </location>
</feature>
<evidence type="ECO:0000256" key="5">
    <source>
        <dbReference type="ARBA" id="ARBA00023136"/>
    </source>
</evidence>
<feature type="transmembrane region" description="Helical" evidence="6">
    <location>
        <begin position="211"/>
        <end position="232"/>
    </location>
</feature>
<keyword evidence="9" id="KW-1185">Reference proteome</keyword>
<comment type="subcellular location">
    <subcellularLocation>
        <location evidence="1">Cell membrane</location>
        <topology evidence="1">Multi-pass membrane protein</topology>
    </subcellularLocation>
</comment>
<dbReference type="SUPFAM" id="SSF103473">
    <property type="entry name" value="MFS general substrate transporter"/>
    <property type="match status" value="1"/>
</dbReference>
<evidence type="ECO:0000256" key="4">
    <source>
        <dbReference type="ARBA" id="ARBA00022989"/>
    </source>
</evidence>
<feature type="transmembrane region" description="Helical" evidence="6">
    <location>
        <begin position="244"/>
        <end position="264"/>
    </location>
</feature>
<dbReference type="InterPro" id="IPR011701">
    <property type="entry name" value="MFS"/>
</dbReference>
<dbReference type="PANTHER" id="PTHR43124">
    <property type="entry name" value="PURINE EFFLUX PUMP PBUE"/>
    <property type="match status" value="1"/>
</dbReference>
<gene>
    <name evidence="8" type="ORF">SAMN05421548_123108</name>
</gene>
<dbReference type="PANTHER" id="PTHR43124:SF3">
    <property type="entry name" value="CHLORAMPHENICOL EFFLUX PUMP RV0191"/>
    <property type="match status" value="1"/>
</dbReference>